<sequence>MGNVGWLRDSRLLAALTVAYVVALGVVVTGPWGWELNRLTVDLYDRFRYDWPIAPHWVGPEHYGWLLNVVLFVPLGALAVVLTRAAWWWVVAAAALTSGLIELAQWEWLARVGDWHDVVANTLGALIGAVGVSLLRRRGSPPAGRPARPRRR</sequence>
<dbReference type="Pfam" id="PF04892">
    <property type="entry name" value="VanZ"/>
    <property type="match status" value="1"/>
</dbReference>
<organism evidence="3 4">
    <name type="scientific">Nocardioides alpinus</name>
    <dbReference type="NCBI Taxonomy" id="748909"/>
    <lineage>
        <taxon>Bacteria</taxon>
        <taxon>Bacillati</taxon>
        <taxon>Actinomycetota</taxon>
        <taxon>Actinomycetes</taxon>
        <taxon>Propionibacteriales</taxon>
        <taxon>Nocardioidaceae</taxon>
        <taxon>Nocardioides</taxon>
    </lineage>
</organism>
<feature type="transmembrane region" description="Helical" evidence="1">
    <location>
        <begin position="12"/>
        <end position="34"/>
    </location>
</feature>
<feature type="domain" description="VanZ-like" evidence="2">
    <location>
        <begin position="59"/>
        <end position="135"/>
    </location>
</feature>
<evidence type="ECO:0000313" key="3">
    <source>
        <dbReference type="EMBL" id="PKH37675.1"/>
    </source>
</evidence>
<feature type="transmembrane region" description="Helical" evidence="1">
    <location>
        <begin position="63"/>
        <end position="82"/>
    </location>
</feature>
<protein>
    <submittedName>
        <fullName evidence="3">VanZ family protein</fullName>
    </submittedName>
</protein>
<evidence type="ECO:0000313" key="4">
    <source>
        <dbReference type="Proteomes" id="UP000233565"/>
    </source>
</evidence>
<keyword evidence="1" id="KW-1133">Transmembrane helix</keyword>
<keyword evidence="1" id="KW-0472">Membrane</keyword>
<name>A0ABX4QSP2_9ACTN</name>
<keyword evidence="1" id="KW-0812">Transmembrane</keyword>
<evidence type="ECO:0000259" key="2">
    <source>
        <dbReference type="Pfam" id="PF04892"/>
    </source>
</evidence>
<keyword evidence="4" id="KW-1185">Reference proteome</keyword>
<reference evidence="3 4" key="1">
    <citation type="submission" date="2017-12" db="EMBL/GenBank/DDBJ databases">
        <title>Pharmacopeia of the Arctic Ocean.</title>
        <authorList>
            <person name="Collins E."/>
            <person name="Ducluzeau A.-L."/>
        </authorList>
    </citation>
    <scope>NUCLEOTIDE SEQUENCE [LARGE SCALE GENOMIC DNA]</scope>
    <source>
        <strain evidence="3 4">DSM 23325</strain>
    </source>
</reference>
<dbReference type="EMBL" id="PJBV01000035">
    <property type="protein sequence ID" value="PKH37675.1"/>
    <property type="molecule type" value="Genomic_DNA"/>
</dbReference>
<dbReference type="InterPro" id="IPR006976">
    <property type="entry name" value="VanZ-like"/>
</dbReference>
<accession>A0ABX4QSP2</accession>
<proteinExistence type="predicted"/>
<feature type="transmembrane region" description="Helical" evidence="1">
    <location>
        <begin position="118"/>
        <end position="135"/>
    </location>
</feature>
<feature type="transmembrane region" description="Helical" evidence="1">
    <location>
        <begin position="87"/>
        <end position="106"/>
    </location>
</feature>
<comment type="caution">
    <text evidence="3">The sequence shown here is derived from an EMBL/GenBank/DDBJ whole genome shotgun (WGS) entry which is preliminary data.</text>
</comment>
<dbReference type="Proteomes" id="UP000233565">
    <property type="component" value="Unassembled WGS sequence"/>
</dbReference>
<evidence type="ECO:0000256" key="1">
    <source>
        <dbReference type="SAM" id="Phobius"/>
    </source>
</evidence>
<gene>
    <name evidence="3" type="ORF">CXG46_19825</name>
</gene>